<dbReference type="EMBL" id="JACAGC010000019">
    <property type="protein sequence ID" value="KAF6301879.1"/>
    <property type="molecule type" value="Genomic_DNA"/>
</dbReference>
<protein>
    <submittedName>
        <fullName evidence="1">Uncharacterized protein</fullName>
    </submittedName>
</protein>
<reference evidence="1 2" key="1">
    <citation type="journal article" date="2020" name="Nature">
        <title>Six reference-quality genomes reveal evolution of bat adaptations.</title>
        <authorList>
            <person name="Jebb D."/>
            <person name="Huang Z."/>
            <person name="Pippel M."/>
            <person name="Hughes G.M."/>
            <person name="Lavrichenko K."/>
            <person name="Devanna P."/>
            <person name="Winkler S."/>
            <person name="Jermiin L.S."/>
            <person name="Skirmuntt E.C."/>
            <person name="Katzourakis A."/>
            <person name="Burkitt-Gray L."/>
            <person name="Ray D.A."/>
            <person name="Sullivan K.A.M."/>
            <person name="Roscito J.G."/>
            <person name="Kirilenko B.M."/>
            <person name="Davalos L.M."/>
            <person name="Corthals A.P."/>
            <person name="Power M.L."/>
            <person name="Jones G."/>
            <person name="Ransome R.D."/>
            <person name="Dechmann D.K.N."/>
            <person name="Locatelli A.G."/>
            <person name="Puechmaille S.J."/>
            <person name="Fedrigo O."/>
            <person name="Jarvis E.D."/>
            <person name="Hiller M."/>
            <person name="Vernes S.C."/>
            <person name="Myers E.W."/>
            <person name="Teeling E.C."/>
        </authorList>
    </citation>
    <scope>NUCLEOTIDE SEQUENCE [LARGE SCALE GENOMIC DNA]</scope>
    <source>
        <strain evidence="1">MRhiFer1</strain>
        <tissue evidence="1">Lung</tissue>
    </source>
</reference>
<accession>A0A7J7TMA8</accession>
<name>A0A7J7TMA8_RHIFE</name>
<evidence type="ECO:0000313" key="1">
    <source>
        <dbReference type="EMBL" id="KAF6301879.1"/>
    </source>
</evidence>
<dbReference type="Proteomes" id="UP000585614">
    <property type="component" value="Unassembled WGS sequence"/>
</dbReference>
<sequence>MALRQSHCPNPCDCLLLEEQAVDAGLNTTAGMQAPEYSLDQHDLLRELPSSEATRENDPGPSVVASAVKGSGGTRSQKYCRDFVAVSMCSLQPGISMAQSPHLPLPPTPSRVSGSVAVTVHMPFIVHAGSQAMEYVLPRATAELQGSASCADTTEARLAGC</sequence>
<dbReference type="AlphaFoldDB" id="A0A7J7TMA8"/>
<gene>
    <name evidence="1" type="ORF">mRhiFer1_008787</name>
</gene>
<comment type="caution">
    <text evidence="1">The sequence shown here is derived from an EMBL/GenBank/DDBJ whole genome shotgun (WGS) entry which is preliminary data.</text>
</comment>
<proteinExistence type="predicted"/>
<organism evidence="1 2">
    <name type="scientific">Rhinolophus ferrumequinum</name>
    <name type="common">Greater horseshoe bat</name>
    <dbReference type="NCBI Taxonomy" id="59479"/>
    <lineage>
        <taxon>Eukaryota</taxon>
        <taxon>Metazoa</taxon>
        <taxon>Chordata</taxon>
        <taxon>Craniata</taxon>
        <taxon>Vertebrata</taxon>
        <taxon>Euteleostomi</taxon>
        <taxon>Mammalia</taxon>
        <taxon>Eutheria</taxon>
        <taxon>Laurasiatheria</taxon>
        <taxon>Chiroptera</taxon>
        <taxon>Yinpterochiroptera</taxon>
        <taxon>Rhinolophoidea</taxon>
        <taxon>Rhinolophidae</taxon>
        <taxon>Rhinolophinae</taxon>
        <taxon>Rhinolophus</taxon>
    </lineage>
</organism>
<evidence type="ECO:0000313" key="2">
    <source>
        <dbReference type="Proteomes" id="UP000585614"/>
    </source>
</evidence>